<reference evidence="6 7" key="1">
    <citation type="submission" date="2017-08" db="EMBL/GenBank/DDBJ databases">
        <title>Infants hospitalized years apart are colonized by the same room-sourced microbial strains.</title>
        <authorList>
            <person name="Brooks B."/>
            <person name="Olm M.R."/>
            <person name="Firek B.A."/>
            <person name="Baker R."/>
            <person name="Thomas B.C."/>
            <person name="Morowitz M.J."/>
            <person name="Banfield J.F."/>
        </authorList>
    </citation>
    <scope>NUCLEOTIDE SEQUENCE [LARGE SCALE GENOMIC DNA]</scope>
    <source>
        <strain evidence="6">S2_005_003_R2_41</strain>
    </source>
</reference>
<comment type="caution">
    <text evidence="6">The sequence shown here is derived from an EMBL/GenBank/DDBJ whole genome shotgun (WGS) entry which is preliminary data.</text>
</comment>
<dbReference type="GO" id="GO:1903805">
    <property type="term" value="P:L-valine import across plasma membrane"/>
    <property type="evidence" value="ECO:0007669"/>
    <property type="project" value="TreeGrafter"/>
</dbReference>
<dbReference type="GO" id="GO:1903806">
    <property type="term" value="P:L-isoleucine import across plasma membrane"/>
    <property type="evidence" value="ECO:0007669"/>
    <property type="project" value="TreeGrafter"/>
</dbReference>
<evidence type="ECO:0000313" key="6">
    <source>
        <dbReference type="EMBL" id="PZQ69837.1"/>
    </source>
</evidence>
<dbReference type="InterPro" id="IPR003593">
    <property type="entry name" value="AAA+_ATPase"/>
</dbReference>
<organism evidence="6 7">
    <name type="scientific">Variovorax paradoxus</name>
    <dbReference type="NCBI Taxonomy" id="34073"/>
    <lineage>
        <taxon>Bacteria</taxon>
        <taxon>Pseudomonadati</taxon>
        <taxon>Pseudomonadota</taxon>
        <taxon>Betaproteobacteria</taxon>
        <taxon>Burkholderiales</taxon>
        <taxon>Comamonadaceae</taxon>
        <taxon>Variovorax</taxon>
    </lineage>
</organism>
<dbReference type="SMART" id="SM00382">
    <property type="entry name" value="AAA"/>
    <property type="match status" value="1"/>
</dbReference>
<sequence>MKAANDARLATTPAADKPILQLTDIWQRFGGLVANAEVTFDVPRGQILGLIGPNGAGKSTLFGIIAGARAPVQGQVVFEGCDVTRLDAPARCALGIARTYQVPRSFDSMSVLDNVMVGSFTRHARAAAAREAALEVLEFTGIIGRAAAPAGDLTPPEKRRLEVARALATEPRLLLLDEVMTGLTPSEARKGVELIRRIRDRGITVIMVEHVMEIVMPLVDRAIVLNLGRVLSQGTPQEVVRDPAVVAAYLGDRHRAA</sequence>
<dbReference type="Pfam" id="PF00005">
    <property type="entry name" value="ABC_tran"/>
    <property type="match status" value="1"/>
</dbReference>
<dbReference type="GO" id="GO:0005304">
    <property type="term" value="F:L-valine transmembrane transporter activity"/>
    <property type="evidence" value="ECO:0007669"/>
    <property type="project" value="TreeGrafter"/>
</dbReference>
<dbReference type="InterPro" id="IPR032823">
    <property type="entry name" value="BCA_ABC_TP_C"/>
</dbReference>
<dbReference type="GO" id="GO:0005886">
    <property type="term" value="C:plasma membrane"/>
    <property type="evidence" value="ECO:0007669"/>
    <property type="project" value="TreeGrafter"/>
</dbReference>
<feature type="domain" description="ABC transporter" evidence="5">
    <location>
        <begin position="20"/>
        <end position="252"/>
    </location>
</feature>
<evidence type="ECO:0000256" key="1">
    <source>
        <dbReference type="ARBA" id="ARBA00022448"/>
    </source>
</evidence>
<dbReference type="InterPro" id="IPR051120">
    <property type="entry name" value="ABC_AA/LPS_Transport"/>
</dbReference>
<dbReference type="GO" id="GO:0015188">
    <property type="term" value="F:L-isoleucine transmembrane transporter activity"/>
    <property type="evidence" value="ECO:0007669"/>
    <property type="project" value="TreeGrafter"/>
</dbReference>
<dbReference type="InterPro" id="IPR003439">
    <property type="entry name" value="ABC_transporter-like_ATP-bd"/>
</dbReference>
<dbReference type="PANTHER" id="PTHR45772:SF7">
    <property type="entry name" value="AMINO ACID ABC TRANSPORTER ATP-BINDING PROTEIN"/>
    <property type="match status" value="1"/>
</dbReference>
<dbReference type="Proteomes" id="UP000249135">
    <property type="component" value="Unassembled WGS sequence"/>
</dbReference>
<dbReference type="AlphaFoldDB" id="A0A2W5RH23"/>
<dbReference type="PANTHER" id="PTHR45772">
    <property type="entry name" value="CONSERVED COMPONENT OF ABC TRANSPORTER FOR NATURAL AMINO ACIDS-RELATED"/>
    <property type="match status" value="1"/>
</dbReference>
<keyword evidence="2" id="KW-0472">Membrane</keyword>
<proteinExistence type="predicted"/>
<dbReference type="InterPro" id="IPR027417">
    <property type="entry name" value="P-loop_NTPase"/>
</dbReference>
<evidence type="ECO:0000256" key="3">
    <source>
        <dbReference type="ARBA" id="ARBA00022741"/>
    </source>
</evidence>
<dbReference type="PROSITE" id="PS50893">
    <property type="entry name" value="ABC_TRANSPORTER_2"/>
    <property type="match status" value="1"/>
</dbReference>
<gene>
    <name evidence="6" type="ORF">DI563_19150</name>
</gene>
<dbReference type="GO" id="GO:0005524">
    <property type="term" value="F:ATP binding"/>
    <property type="evidence" value="ECO:0007669"/>
    <property type="project" value="UniProtKB-KW"/>
</dbReference>
<keyword evidence="3" id="KW-0547">Nucleotide-binding</keyword>
<accession>A0A2W5RH23</accession>
<keyword evidence="1" id="KW-0813">Transport</keyword>
<evidence type="ECO:0000259" key="5">
    <source>
        <dbReference type="PROSITE" id="PS50893"/>
    </source>
</evidence>
<dbReference type="CDD" id="cd03219">
    <property type="entry name" value="ABC_Mj1267_LivG_branched"/>
    <property type="match status" value="1"/>
</dbReference>
<keyword evidence="4 6" id="KW-0067">ATP-binding</keyword>
<protein>
    <submittedName>
        <fullName evidence="6">ABC transporter ATP-binding protein</fullName>
    </submittedName>
</protein>
<evidence type="ECO:0000313" key="7">
    <source>
        <dbReference type="Proteomes" id="UP000249135"/>
    </source>
</evidence>
<dbReference type="Pfam" id="PF12399">
    <property type="entry name" value="BCA_ABC_TP_C"/>
    <property type="match status" value="1"/>
</dbReference>
<dbReference type="GO" id="GO:0016887">
    <property type="term" value="F:ATP hydrolysis activity"/>
    <property type="evidence" value="ECO:0007669"/>
    <property type="project" value="InterPro"/>
</dbReference>
<name>A0A2W5RH23_VARPD</name>
<keyword evidence="2" id="KW-1003">Cell membrane</keyword>
<evidence type="ECO:0000256" key="4">
    <source>
        <dbReference type="ARBA" id="ARBA00022840"/>
    </source>
</evidence>
<evidence type="ECO:0000256" key="2">
    <source>
        <dbReference type="ARBA" id="ARBA00022475"/>
    </source>
</evidence>
<dbReference type="GO" id="GO:0042941">
    <property type="term" value="P:D-alanine transmembrane transport"/>
    <property type="evidence" value="ECO:0007669"/>
    <property type="project" value="TreeGrafter"/>
</dbReference>
<dbReference type="GO" id="GO:0015192">
    <property type="term" value="F:L-phenylalanine transmembrane transporter activity"/>
    <property type="evidence" value="ECO:0007669"/>
    <property type="project" value="TreeGrafter"/>
</dbReference>
<dbReference type="GO" id="GO:0015808">
    <property type="term" value="P:L-alanine transport"/>
    <property type="evidence" value="ECO:0007669"/>
    <property type="project" value="TreeGrafter"/>
</dbReference>
<dbReference type="Gene3D" id="3.40.50.300">
    <property type="entry name" value="P-loop containing nucleotide triphosphate hydrolases"/>
    <property type="match status" value="1"/>
</dbReference>
<dbReference type="EMBL" id="QFPP01000286">
    <property type="protein sequence ID" value="PZQ69837.1"/>
    <property type="molecule type" value="Genomic_DNA"/>
</dbReference>
<dbReference type="SUPFAM" id="SSF52540">
    <property type="entry name" value="P-loop containing nucleoside triphosphate hydrolases"/>
    <property type="match status" value="1"/>
</dbReference>